<dbReference type="AlphaFoldDB" id="A0A2U1ACJ8"/>
<dbReference type="RefSeq" id="WP_116885950.1">
    <property type="nucleotide sequence ID" value="NZ_CABMMC010000001.1"/>
</dbReference>
<evidence type="ECO:0000313" key="1">
    <source>
        <dbReference type="EMBL" id="PVY33308.1"/>
    </source>
</evidence>
<dbReference type="Proteomes" id="UP000245959">
    <property type="component" value="Unassembled WGS sequence"/>
</dbReference>
<gene>
    <name evidence="1" type="ORF">C8D82_1523</name>
</gene>
<sequence length="232" mass="24976">MGNGGLGEGIEPVIHSMSAVDTGNGVIKVTAEIKNTGTVAGTCTVTSDGTYRVQGDDTFYVLNLNPSSQDLTLEPNETKTIELTSRPMGSYLAQGTGSFFLYVSVDGVQVTYRYGTFSWSRTVYKGPLQVQVTGGILEASVLEATINSTTGNVPLQTEVTWSGSTKYGAYTYDFDLQYTEGRWQLDVVLKEIVGGDGDIYKGNHYYNSNPTPWSGTWTNTSGTGDISTVSME</sequence>
<accession>A0A2U1ACJ8</accession>
<evidence type="ECO:0008006" key="3">
    <source>
        <dbReference type="Google" id="ProtNLM"/>
    </source>
</evidence>
<proteinExistence type="predicted"/>
<evidence type="ECO:0000313" key="2">
    <source>
        <dbReference type="Proteomes" id="UP000245959"/>
    </source>
</evidence>
<dbReference type="GeneID" id="78297211"/>
<reference evidence="1 2" key="1">
    <citation type="submission" date="2018-04" db="EMBL/GenBank/DDBJ databases">
        <title>Genomic Encyclopedia of Type Strains, Phase IV (KMG-IV): sequencing the most valuable type-strain genomes for metagenomic binning, comparative biology and taxonomic classification.</title>
        <authorList>
            <person name="Goeker M."/>
        </authorList>
    </citation>
    <scope>NUCLEOTIDE SEQUENCE [LARGE SCALE GENOMIC DNA]</scope>
    <source>
        <strain evidence="1 2">DSM 14823</strain>
    </source>
</reference>
<comment type="caution">
    <text evidence="1">The sequence shown here is derived from an EMBL/GenBank/DDBJ whole genome shotgun (WGS) entry which is preliminary data.</text>
</comment>
<protein>
    <recommendedName>
        <fullName evidence="3">CARDB domain-containing protein</fullName>
    </recommendedName>
</protein>
<name>A0A2U1ACJ8_9BACT</name>
<dbReference type="EMBL" id="QEKH01000052">
    <property type="protein sequence ID" value="PVY33308.1"/>
    <property type="molecule type" value="Genomic_DNA"/>
</dbReference>
<organism evidence="1 2">
    <name type="scientific">Victivallis vadensis</name>
    <dbReference type="NCBI Taxonomy" id="172901"/>
    <lineage>
        <taxon>Bacteria</taxon>
        <taxon>Pseudomonadati</taxon>
        <taxon>Lentisphaerota</taxon>
        <taxon>Lentisphaeria</taxon>
        <taxon>Victivallales</taxon>
        <taxon>Victivallaceae</taxon>
        <taxon>Victivallis</taxon>
    </lineage>
</organism>
<keyword evidence="2" id="KW-1185">Reference proteome</keyword>